<accession>A0A8H6KLF9</accession>
<dbReference type="InterPro" id="IPR038051">
    <property type="entry name" value="XRCC4-like_N_sf"/>
</dbReference>
<feature type="region of interest" description="Disordered" evidence="8">
    <location>
        <begin position="267"/>
        <end position="494"/>
    </location>
</feature>
<keyword evidence="3" id="KW-0238">DNA-binding</keyword>
<dbReference type="Pfam" id="PF09302">
    <property type="entry name" value="XLF"/>
    <property type="match status" value="1"/>
</dbReference>
<evidence type="ECO:0000259" key="10">
    <source>
        <dbReference type="Pfam" id="PF21928"/>
    </source>
</evidence>
<feature type="compositionally biased region" description="Basic and acidic residues" evidence="8">
    <location>
        <begin position="438"/>
        <end position="481"/>
    </location>
</feature>
<keyword evidence="5" id="KW-0539">Nucleus</keyword>
<keyword evidence="12" id="KW-1185">Reference proteome</keyword>
<dbReference type="InterPro" id="IPR053829">
    <property type="entry name" value="XLF-like_CC"/>
</dbReference>
<dbReference type="Proteomes" id="UP000654918">
    <property type="component" value="Unassembled WGS sequence"/>
</dbReference>
<comment type="similarity">
    <text evidence="6">Belongs to the XRCC4-XLF family. XLF subfamily.</text>
</comment>
<dbReference type="InterPro" id="IPR015381">
    <property type="entry name" value="XLF-like_N"/>
</dbReference>
<dbReference type="Pfam" id="PF21928">
    <property type="entry name" value="XLF_CC"/>
    <property type="match status" value="1"/>
</dbReference>
<dbReference type="GO" id="GO:0032807">
    <property type="term" value="C:DNA ligase IV complex"/>
    <property type="evidence" value="ECO:0007669"/>
    <property type="project" value="TreeGrafter"/>
</dbReference>
<comment type="subcellular location">
    <subcellularLocation>
        <location evidence="1">Nucleus</location>
    </subcellularLocation>
</comment>
<feature type="domain" description="XLF-like N-terminal" evidence="9">
    <location>
        <begin position="6"/>
        <end position="132"/>
    </location>
</feature>
<dbReference type="InterPro" id="IPR052287">
    <property type="entry name" value="NHEJ_factor"/>
</dbReference>
<evidence type="ECO:0000256" key="8">
    <source>
        <dbReference type="SAM" id="MobiDB-lite"/>
    </source>
</evidence>
<dbReference type="CDD" id="cd22285">
    <property type="entry name" value="HD_XLF_N"/>
    <property type="match status" value="1"/>
</dbReference>
<evidence type="ECO:0000256" key="5">
    <source>
        <dbReference type="ARBA" id="ARBA00023242"/>
    </source>
</evidence>
<dbReference type="GO" id="GO:0006303">
    <property type="term" value="P:double-strand break repair via nonhomologous end joining"/>
    <property type="evidence" value="ECO:0007669"/>
    <property type="project" value="TreeGrafter"/>
</dbReference>
<evidence type="ECO:0000256" key="1">
    <source>
        <dbReference type="ARBA" id="ARBA00004123"/>
    </source>
</evidence>
<dbReference type="AlphaFoldDB" id="A0A8H6KLF9"/>
<protein>
    <recommendedName>
        <fullName evidence="7">Non-homologous end-joining factor 1</fullName>
    </recommendedName>
</protein>
<evidence type="ECO:0000256" key="3">
    <source>
        <dbReference type="ARBA" id="ARBA00023125"/>
    </source>
</evidence>
<dbReference type="PANTHER" id="PTHR32235">
    <property type="entry name" value="NON-HOMOLOGOUS END-JOINING FACTOR 1"/>
    <property type="match status" value="1"/>
</dbReference>
<keyword evidence="2" id="KW-0227">DNA damage</keyword>
<evidence type="ECO:0000256" key="7">
    <source>
        <dbReference type="ARBA" id="ARBA00044529"/>
    </source>
</evidence>
<reference evidence="11" key="1">
    <citation type="journal article" date="2020" name="Phytopathology">
        <title>Genome Sequence Resources of Colletotrichum truncatum, C. plurivorum, C. musicola, and C. sojae: Four Species Pathogenic to Soybean (Glycine max).</title>
        <authorList>
            <person name="Rogerio F."/>
            <person name="Boufleur T.R."/>
            <person name="Ciampi-Guillardi M."/>
            <person name="Sukno S.A."/>
            <person name="Thon M.R."/>
            <person name="Massola Junior N.S."/>
            <person name="Baroncelli R."/>
        </authorList>
    </citation>
    <scope>NUCLEOTIDE SEQUENCE</scope>
    <source>
        <strain evidence="11">LFN00145</strain>
    </source>
</reference>
<evidence type="ECO:0000259" key="9">
    <source>
        <dbReference type="Pfam" id="PF09302"/>
    </source>
</evidence>
<dbReference type="PANTHER" id="PTHR32235:SF1">
    <property type="entry name" value="NON-HOMOLOGOUS END-JOINING FACTOR 1"/>
    <property type="match status" value="1"/>
</dbReference>
<name>A0A8H6KLF9_9PEZI</name>
<evidence type="ECO:0000256" key="4">
    <source>
        <dbReference type="ARBA" id="ARBA00023204"/>
    </source>
</evidence>
<dbReference type="GO" id="GO:0045027">
    <property type="term" value="F:DNA end binding"/>
    <property type="evidence" value="ECO:0007669"/>
    <property type="project" value="TreeGrafter"/>
</dbReference>
<dbReference type="Gene3D" id="2.170.210.10">
    <property type="entry name" value="DNA double-strand break repair and VJ recombination XRCC4, N-terminal"/>
    <property type="match status" value="1"/>
</dbReference>
<keyword evidence="4" id="KW-0234">DNA repair</keyword>
<gene>
    <name evidence="11" type="ORF">CPLU01_05403</name>
</gene>
<evidence type="ECO:0000256" key="2">
    <source>
        <dbReference type="ARBA" id="ARBA00022763"/>
    </source>
</evidence>
<proteinExistence type="inferred from homology"/>
<evidence type="ECO:0000256" key="6">
    <source>
        <dbReference type="ARBA" id="ARBA00025747"/>
    </source>
</evidence>
<feature type="domain" description="XLF-like coiled-coil region" evidence="10">
    <location>
        <begin position="134"/>
        <end position="185"/>
    </location>
</feature>
<evidence type="ECO:0000313" key="11">
    <source>
        <dbReference type="EMBL" id="KAF6833682.1"/>
    </source>
</evidence>
<organism evidence="11 12">
    <name type="scientific">Colletotrichum plurivorum</name>
    <dbReference type="NCBI Taxonomy" id="2175906"/>
    <lineage>
        <taxon>Eukaryota</taxon>
        <taxon>Fungi</taxon>
        <taxon>Dikarya</taxon>
        <taxon>Ascomycota</taxon>
        <taxon>Pezizomycotina</taxon>
        <taxon>Sordariomycetes</taxon>
        <taxon>Hypocreomycetidae</taxon>
        <taxon>Glomerellales</taxon>
        <taxon>Glomerellaceae</taxon>
        <taxon>Colletotrichum</taxon>
        <taxon>Colletotrichum orchidearum species complex</taxon>
    </lineage>
</organism>
<dbReference type="EMBL" id="WIGO01000056">
    <property type="protein sequence ID" value="KAF6833682.1"/>
    <property type="molecule type" value="Genomic_DNA"/>
</dbReference>
<comment type="caution">
    <text evidence="11">The sequence shown here is derived from an EMBL/GenBank/DDBJ whole genome shotgun (WGS) entry which is preliminary data.</text>
</comment>
<feature type="compositionally biased region" description="Basic and acidic residues" evidence="8">
    <location>
        <begin position="272"/>
        <end position="296"/>
    </location>
</feature>
<sequence length="494" mass="54603">MATPPSWRPLPVLPSAGLPTLLVSTAFTANTYTIHVTDLANIWAESLDRKAIFRRSLNESTVIDPTENDNNMRAFLSKIRSVFDESHQDHDRATLTLSTTPNKNTGDGGLTMNITCQLIGMKPLEWPLYLQKCPQSKLTTELVVPLARANSDRGRHVDSLLEVIRQKDTVIEKLLDKIEASGTRLDNVFTTLTSRQKVTRKTAEERIKGLAPFQTSQWVSEMETEETGISSIFQNVFGATGLKYHPQSDMDDAALDGWWTKAESNIPIVGPESKERHLQAAAAHREDDSDDERNAKDDDDDAFQVQATPPHLKASRKRTATNAADHDESTEDEDHIPDSVPAPPPEKKRLGVIGGRRQATPPPPAGPETASDSDDGDAKASKPARRVIGRIGGRSNTPEPKDTEPPQKRVLGRIGGKSPEPPKKVPLGRIGGKIPEPLTDRAGEGSGRQRADPEPQKEEREETANERADRRRAELEKEMQRRIAAGPARKKRKF</sequence>
<evidence type="ECO:0000313" key="12">
    <source>
        <dbReference type="Proteomes" id="UP000654918"/>
    </source>
</evidence>